<accession>A0ABU1IGA2</accession>
<dbReference type="RefSeq" id="WP_309831498.1">
    <property type="nucleotide sequence ID" value="NZ_JAVIZX010000001.1"/>
</dbReference>
<feature type="domain" description="DUF4224" evidence="1">
    <location>
        <begin position="5"/>
        <end position="46"/>
    </location>
</feature>
<dbReference type="Pfam" id="PF13986">
    <property type="entry name" value="DUF4224"/>
    <property type="match status" value="1"/>
</dbReference>
<gene>
    <name evidence="2" type="ORF">QE399_003926</name>
</gene>
<protein>
    <recommendedName>
        <fullName evidence="1">DUF4224 domain-containing protein</fullName>
    </recommendedName>
</protein>
<reference evidence="2 3" key="1">
    <citation type="submission" date="2023-08" db="EMBL/GenBank/DDBJ databases">
        <title>Functional and genomic diversity of the sorghum phyllosphere microbiome.</title>
        <authorList>
            <person name="Shade A."/>
        </authorList>
    </citation>
    <scope>NUCLEOTIDE SEQUENCE [LARGE SCALE GENOMIC DNA]</scope>
    <source>
        <strain evidence="2 3">SORGH_AS_0335</strain>
    </source>
</reference>
<sequence>MSEYLSGPELHQLTGYARCSQQAAWLKFRSIPHKLDGARVIVSRVHVQSWLEGKTVIARGGMNVAAIR</sequence>
<evidence type="ECO:0000313" key="2">
    <source>
        <dbReference type="EMBL" id="MDR6216237.1"/>
    </source>
</evidence>
<evidence type="ECO:0000259" key="1">
    <source>
        <dbReference type="Pfam" id="PF13986"/>
    </source>
</evidence>
<name>A0ABU1IGA2_9BURK</name>
<dbReference type="InterPro" id="IPR025319">
    <property type="entry name" value="DUF4224"/>
</dbReference>
<keyword evidence="3" id="KW-1185">Reference proteome</keyword>
<comment type="caution">
    <text evidence="2">The sequence shown here is derived from an EMBL/GenBank/DDBJ whole genome shotgun (WGS) entry which is preliminary data.</text>
</comment>
<proteinExistence type="predicted"/>
<evidence type="ECO:0000313" key="3">
    <source>
        <dbReference type="Proteomes" id="UP001267710"/>
    </source>
</evidence>
<dbReference type="EMBL" id="JAVIZX010000001">
    <property type="protein sequence ID" value="MDR6216237.1"/>
    <property type="molecule type" value="Genomic_DNA"/>
</dbReference>
<dbReference type="Proteomes" id="UP001267710">
    <property type="component" value="Unassembled WGS sequence"/>
</dbReference>
<organism evidence="2 3">
    <name type="scientific">Paracidovorax wautersii</name>
    <dbReference type="NCBI Taxonomy" id="1177982"/>
    <lineage>
        <taxon>Bacteria</taxon>
        <taxon>Pseudomonadati</taxon>
        <taxon>Pseudomonadota</taxon>
        <taxon>Betaproteobacteria</taxon>
        <taxon>Burkholderiales</taxon>
        <taxon>Comamonadaceae</taxon>
        <taxon>Paracidovorax</taxon>
    </lineage>
</organism>